<dbReference type="InterPro" id="IPR001466">
    <property type="entry name" value="Beta-lactam-related"/>
</dbReference>
<dbReference type="Proteomes" id="UP000682843">
    <property type="component" value="Chromosome"/>
</dbReference>
<gene>
    <name evidence="2" type="ORF">RPMA_20985</name>
</gene>
<dbReference type="PANTHER" id="PTHR43283">
    <property type="entry name" value="BETA-LACTAMASE-RELATED"/>
    <property type="match status" value="1"/>
</dbReference>
<evidence type="ECO:0000313" key="2">
    <source>
        <dbReference type="EMBL" id="QUS41041.1"/>
    </source>
</evidence>
<dbReference type="InterPro" id="IPR050789">
    <property type="entry name" value="Diverse_Enzym_Activities"/>
</dbReference>
<evidence type="ECO:0000259" key="1">
    <source>
        <dbReference type="Pfam" id="PF00144"/>
    </source>
</evidence>
<dbReference type="Gene3D" id="3.40.710.10">
    <property type="entry name" value="DD-peptidase/beta-lactamase superfamily"/>
    <property type="match status" value="1"/>
</dbReference>
<dbReference type="EMBL" id="CP036498">
    <property type="protein sequence ID" value="QUS41041.1"/>
    <property type="molecule type" value="Genomic_DNA"/>
</dbReference>
<reference evidence="2 3" key="1">
    <citation type="submission" date="2019-02" db="EMBL/GenBank/DDBJ databases">
        <title>Emended description of the genus Rhodopseudomonas and description of Rhodopseudomonas albus sp. nov., a non-phototrophic, heavy-metal-tolerant bacterium isolated from garden soil.</title>
        <authorList>
            <person name="Bao Z."/>
            <person name="Cao W.W."/>
            <person name="Sato Y."/>
            <person name="Nishizawa T."/>
            <person name="Zhao J."/>
            <person name="Guo Y."/>
            <person name="Ohta H."/>
        </authorList>
    </citation>
    <scope>NUCLEOTIDE SEQUENCE [LARGE SCALE GENOMIC DNA]</scope>
    <source>
        <strain evidence="2 3">SK50-23</strain>
    </source>
</reference>
<dbReference type="PANTHER" id="PTHR43283:SF3">
    <property type="entry name" value="BETA-LACTAMASE FAMILY PROTEIN (AFU_ORTHOLOGUE AFUA_5G07500)"/>
    <property type="match status" value="1"/>
</dbReference>
<protein>
    <submittedName>
        <fullName evidence="2">Class A beta-lactamase-related serine hydrolase</fullName>
    </submittedName>
</protein>
<dbReference type="InterPro" id="IPR012338">
    <property type="entry name" value="Beta-lactam/transpept-like"/>
</dbReference>
<keyword evidence="3" id="KW-1185">Reference proteome</keyword>
<evidence type="ECO:0000313" key="3">
    <source>
        <dbReference type="Proteomes" id="UP000682843"/>
    </source>
</evidence>
<organism evidence="2 3">
    <name type="scientific">Tardiphaga alba</name>
    <dbReference type="NCBI Taxonomy" id="340268"/>
    <lineage>
        <taxon>Bacteria</taxon>
        <taxon>Pseudomonadati</taxon>
        <taxon>Pseudomonadota</taxon>
        <taxon>Alphaproteobacteria</taxon>
        <taxon>Hyphomicrobiales</taxon>
        <taxon>Nitrobacteraceae</taxon>
        <taxon>Tardiphaga</taxon>
    </lineage>
</organism>
<keyword evidence="2" id="KW-0378">Hydrolase</keyword>
<dbReference type="Pfam" id="PF00144">
    <property type="entry name" value="Beta-lactamase"/>
    <property type="match status" value="1"/>
</dbReference>
<dbReference type="GO" id="GO:0016787">
    <property type="term" value="F:hydrolase activity"/>
    <property type="evidence" value="ECO:0007669"/>
    <property type="project" value="UniProtKB-KW"/>
</dbReference>
<sequence>MSTESLRPASISPDRAGMSGQALQRIDDHLKTRYLDSGRFPGAQLVVYRRGGVAHSSVHGFADLERKAPVKSDTIFRIYSMTKPITSVAFMMLVEEGKVALDDPVHKYIPEWAGLGVYQAGLAPLFLTRPTSRPMQVVDLLRHTSGLTYGFQNRTNVDAAYRTQKIGEIEKAGTMATMIADLAKIPLEFSPGDAWNYSVATDVVGYLVEKISGQPFAQFLQQRIFDPLGMVDTGFHVPADKAHRFAACYAADGKGGMVLQDDPTTSSFLSPPSFISGGGGLCSTAADYLTFCRTLLNGGALGDVRLLSPKTLALMTSNHLPGGRDLTEMSKSLFSEATYAGVGFGLGFSVTMDPAKTLIPGTAGEYAWGGAASTAFWIDPREDLIAIFMTQLLPSSAYPIRRELRTMIYSALIDSNV</sequence>
<dbReference type="SUPFAM" id="SSF56601">
    <property type="entry name" value="beta-lactamase/transpeptidase-like"/>
    <property type="match status" value="1"/>
</dbReference>
<name>A0ABX8AB84_9BRAD</name>
<accession>A0ABX8AB84</accession>
<proteinExistence type="predicted"/>
<dbReference type="RefSeq" id="WP_211909639.1">
    <property type="nucleotide sequence ID" value="NZ_CP036498.1"/>
</dbReference>
<feature type="domain" description="Beta-lactamase-related" evidence="1">
    <location>
        <begin position="33"/>
        <end position="396"/>
    </location>
</feature>